<reference evidence="2 3" key="1">
    <citation type="journal article" date="2020" name="ISME J.">
        <title>Uncovering the hidden diversity of litter-decomposition mechanisms in mushroom-forming fungi.</title>
        <authorList>
            <person name="Floudas D."/>
            <person name="Bentzer J."/>
            <person name="Ahren D."/>
            <person name="Johansson T."/>
            <person name="Persson P."/>
            <person name="Tunlid A."/>
        </authorList>
    </citation>
    <scope>NUCLEOTIDE SEQUENCE [LARGE SCALE GENOMIC DNA]</scope>
    <source>
        <strain evidence="2 3">CBS 661.87</strain>
    </source>
</reference>
<dbReference type="GO" id="GO:0043024">
    <property type="term" value="F:ribosomal small subunit binding"/>
    <property type="evidence" value="ECO:0007669"/>
    <property type="project" value="TreeGrafter"/>
</dbReference>
<dbReference type="EMBL" id="JAACJP010000005">
    <property type="protein sequence ID" value="KAF5384431.1"/>
    <property type="molecule type" value="Genomic_DNA"/>
</dbReference>
<dbReference type="OrthoDB" id="8954335at2759"/>
<sequence>MAKSAKKSKNTWQVTELKPTDVFLSDPKNTDIVIAVMGPTGAGKSTFINTLFGEAVAEVGHDLQSQTAQVQHYILNPKSEHRTIIVDTPGFDDTIEEDREILRRIAVWLARSYDAGMNLAGVIYLHEITQTRMLGTARKNLDMFNKLCGVNKSDNIVLASTKWIDVKQEIGNRREEQLKKEHWKEMMNHGAKAVRFDGTQKSAQDIIKLLFQQEAVDPAEIQRELVDIDKFLAETAAGRTLRYTLDQLLEEQKKLATQLHQEDGGQDLKQQIHENEEKIRSTLRQIGSLSISFSQRLKRWFRLRCAKQKIFTNNFALPAAPKGLLSATVMAKTKYIPQNTWQKTEVKSSILHEPMDTDIVIPIVGMTGAGKSTARAF</sequence>
<protein>
    <recommendedName>
        <fullName evidence="1">G domain-containing protein</fullName>
    </recommendedName>
</protein>
<dbReference type="PANTHER" id="PTHR42698:SF1">
    <property type="entry name" value="GTPASE ERA, MITOCHONDRIAL"/>
    <property type="match status" value="1"/>
</dbReference>
<evidence type="ECO:0000313" key="2">
    <source>
        <dbReference type="EMBL" id="KAF5384431.1"/>
    </source>
</evidence>
<dbReference type="GO" id="GO:0000028">
    <property type="term" value="P:ribosomal small subunit assembly"/>
    <property type="evidence" value="ECO:0007669"/>
    <property type="project" value="TreeGrafter"/>
</dbReference>
<dbReference type="AlphaFoldDB" id="A0A8H5HJU5"/>
<dbReference type="InterPro" id="IPR027417">
    <property type="entry name" value="P-loop_NTPase"/>
</dbReference>
<keyword evidence="3" id="KW-1185">Reference proteome</keyword>
<name>A0A8H5HJU5_9AGAR</name>
<dbReference type="Proteomes" id="UP000565441">
    <property type="component" value="Unassembled WGS sequence"/>
</dbReference>
<organism evidence="2 3">
    <name type="scientific">Tricholomella constricta</name>
    <dbReference type="NCBI Taxonomy" id="117010"/>
    <lineage>
        <taxon>Eukaryota</taxon>
        <taxon>Fungi</taxon>
        <taxon>Dikarya</taxon>
        <taxon>Basidiomycota</taxon>
        <taxon>Agaricomycotina</taxon>
        <taxon>Agaricomycetes</taxon>
        <taxon>Agaricomycetidae</taxon>
        <taxon>Agaricales</taxon>
        <taxon>Tricholomatineae</taxon>
        <taxon>Lyophyllaceae</taxon>
        <taxon>Tricholomella</taxon>
    </lineage>
</organism>
<evidence type="ECO:0000313" key="3">
    <source>
        <dbReference type="Proteomes" id="UP000565441"/>
    </source>
</evidence>
<dbReference type="Gene3D" id="3.40.50.300">
    <property type="entry name" value="P-loop containing nucleotide triphosphate hydrolases"/>
    <property type="match status" value="1"/>
</dbReference>
<feature type="domain" description="G" evidence="1">
    <location>
        <begin position="34"/>
        <end position="100"/>
    </location>
</feature>
<dbReference type="InterPro" id="IPR005662">
    <property type="entry name" value="GTPase_Era-like"/>
</dbReference>
<comment type="caution">
    <text evidence="2">The sequence shown here is derived from an EMBL/GenBank/DDBJ whole genome shotgun (WGS) entry which is preliminary data.</text>
</comment>
<gene>
    <name evidence="2" type="ORF">D9615_003467</name>
</gene>
<evidence type="ECO:0000259" key="1">
    <source>
        <dbReference type="Pfam" id="PF01926"/>
    </source>
</evidence>
<dbReference type="PANTHER" id="PTHR42698">
    <property type="entry name" value="GTPASE ERA"/>
    <property type="match status" value="1"/>
</dbReference>
<accession>A0A8H5HJU5</accession>
<dbReference type="CDD" id="cd00882">
    <property type="entry name" value="Ras_like_GTPase"/>
    <property type="match status" value="1"/>
</dbReference>
<dbReference type="GO" id="GO:0005525">
    <property type="term" value="F:GTP binding"/>
    <property type="evidence" value="ECO:0007669"/>
    <property type="project" value="InterPro"/>
</dbReference>
<dbReference type="GO" id="GO:0019843">
    <property type="term" value="F:rRNA binding"/>
    <property type="evidence" value="ECO:0007669"/>
    <property type="project" value="TreeGrafter"/>
</dbReference>
<dbReference type="InterPro" id="IPR006073">
    <property type="entry name" value="GTP-bd"/>
</dbReference>
<dbReference type="SUPFAM" id="SSF52540">
    <property type="entry name" value="P-loop containing nucleoside triphosphate hydrolases"/>
    <property type="match status" value="1"/>
</dbReference>
<dbReference type="Pfam" id="PF01926">
    <property type="entry name" value="MMR_HSR1"/>
    <property type="match status" value="1"/>
</dbReference>
<proteinExistence type="predicted"/>